<keyword evidence="4" id="KW-0804">Transcription</keyword>
<dbReference type="Pfam" id="PF02365">
    <property type="entry name" value="NAM"/>
    <property type="match status" value="1"/>
</dbReference>
<dbReference type="PANTHER" id="PTHR31744:SF210">
    <property type="entry name" value="NAC DOMAIN-CONTAINING PROTEIN 86-LIKE"/>
    <property type="match status" value="1"/>
</dbReference>
<gene>
    <name evidence="8" type="ORF">KI387_019178</name>
</gene>
<comment type="subcellular location">
    <subcellularLocation>
        <location evidence="1">Nucleus</location>
    </subcellularLocation>
</comment>
<dbReference type="Gene3D" id="2.170.150.80">
    <property type="entry name" value="NAC domain"/>
    <property type="match status" value="1"/>
</dbReference>
<name>A0AA38G611_TAXCH</name>
<evidence type="ECO:0000256" key="3">
    <source>
        <dbReference type="ARBA" id="ARBA00023125"/>
    </source>
</evidence>
<dbReference type="InterPro" id="IPR003441">
    <property type="entry name" value="NAC-dom"/>
</dbReference>
<accession>A0AA38G611</accession>
<keyword evidence="5" id="KW-0539">Nucleus</keyword>
<sequence length="480" mass="54134">MGQVSLPPGFRFHPTDEELVNYYLKRKVRGRPIQVDAITEIDLYKYEPLDLPGKSCLQSKDLQWYFFSPRDKKYPNGSRKNRATEAGYWKTTGKDRAVCSASRVVGMKKTLVYHTGRAPRGERTNWVMHEYRLEDKELNTSTAIQDSYVLCRVFQKSGPGPKNGEQYGAPFREEDWNEDTTEAGIPYSLEMSHIAHDPGNSTLSNANEDVTACSELAPVLGNRVLNQDKNYDPLADNKVEIQSFLSECADYSHDLNPNPNRNEVIQQGADENQTELDEIYDNLEDISCFVERRSAVHSTIEDTLSSFPLKSDMEVEVQGSNYFDQFLPDRYESSSATLHGCFSDQNDLTNPLQLNSFVQETLGDQGAFFEASDGSENFGAPSTAWYQSESVTKNTGSSLFRCDKRISTEVAKRTDTSQYGKNLLSEANYSEREPHSRPLAENSTPFSMEGQWMNGAPLTDNELTTTQHTSAGMPHAKRDQ</sequence>
<evidence type="ECO:0000256" key="1">
    <source>
        <dbReference type="ARBA" id="ARBA00004123"/>
    </source>
</evidence>
<keyword evidence="3" id="KW-0238">DNA-binding</keyword>
<proteinExistence type="predicted"/>
<dbReference type="PROSITE" id="PS51005">
    <property type="entry name" value="NAC"/>
    <property type="match status" value="1"/>
</dbReference>
<evidence type="ECO:0000313" key="8">
    <source>
        <dbReference type="EMBL" id="KAH9317409.1"/>
    </source>
</evidence>
<evidence type="ECO:0000313" key="9">
    <source>
        <dbReference type="Proteomes" id="UP000824469"/>
    </source>
</evidence>
<dbReference type="FunFam" id="2.170.150.80:FF:000002">
    <property type="entry name" value="Nac domain-containing protein 86"/>
    <property type="match status" value="1"/>
</dbReference>
<evidence type="ECO:0000256" key="6">
    <source>
        <dbReference type="SAM" id="MobiDB-lite"/>
    </source>
</evidence>
<evidence type="ECO:0000256" key="4">
    <source>
        <dbReference type="ARBA" id="ARBA00023163"/>
    </source>
</evidence>
<keyword evidence="2" id="KW-0805">Transcription regulation</keyword>
<feature type="compositionally biased region" description="Polar residues" evidence="6">
    <location>
        <begin position="461"/>
        <end position="470"/>
    </location>
</feature>
<dbReference type="GO" id="GO:0005634">
    <property type="term" value="C:nucleus"/>
    <property type="evidence" value="ECO:0007669"/>
    <property type="project" value="UniProtKB-SubCell"/>
</dbReference>
<dbReference type="GO" id="GO:0006355">
    <property type="term" value="P:regulation of DNA-templated transcription"/>
    <property type="evidence" value="ECO:0007669"/>
    <property type="project" value="InterPro"/>
</dbReference>
<feature type="domain" description="NAC" evidence="7">
    <location>
        <begin position="6"/>
        <end position="156"/>
    </location>
</feature>
<dbReference type="Proteomes" id="UP000824469">
    <property type="component" value="Unassembled WGS sequence"/>
</dbReference>
<dbReference type="PANTHER" id="PTHR31744">
    <property type="entry name" value="PROTEIN CUP-SHAPED COTYLEDON 2-RELATED"/>
    <property type="match status" value="1"/>
</dbReference>
<feature type="non-terminal residue" evidence="8">
    <location>
        <position position="480"/>
    </location>
</feature>
<feature type="region of interest" description="Disordered" evidence="6">
    <location>
        <begin position="428"/>
        <end position="480"/>
    </location>
</feature>
<dbReference type="SUPFAM" id="SSF101941">
    <property type="entry name" value="NAC domain"/>
    <property type="match status" value="1"/>
</dbReference>
<dbReference type="InterPro" id="IPR036093">
    <property type="entry name" value="NAC_dom_sf"/>
</dbReference>
<evidence type="ECO:0000259" key="7">
    <source>
        <dbReference type="PROSITE" id="PS51005"/>
    </source>
</evidence>
<protein>
    <recommendedName>
        <fullName evidence="7">NAC domain-containing protein</fullName>
    </recommendedName>
</protein>
<dbReference type="GO" id="GO:0003677">
    <property type="term" value="F:DNA binding"/>
    <property type="evidence" value="ECO:0007669"/>
    <property type="project" value="UniProtKB-KW"/>
</dbReference>
<evidence type="ECO:0000256" key="5">
    <source>
        <dbReference type="ARBA" id="ARBA00023242"/>
    </source>
</evidence>
<reference evidence="8 9" key="1">
    <citation type="journal article" date="2021" name="Nat. Plants">
        <title>The Taxus genome provides insights into paclitaxel biosynthesis.</title>
        <authorList>
            <person name="Xiong X."/>
            <person name="Gou J."/>
            <person name="Liao Q."/>
            <person name="Li Y."/>
            <person name="Zhou Q."/>
            <person name="Bi G."/>
            <person name="Li C."/>
            <person name="Du R."/>
            <person name="Wang X."/>
            <person name="Sun T."/>
            <person name="Guo L."/>
            <person name="Liang H."/>
            <person name="Lu P."/>
            <person name="Wu Y."/>
            <person name="Zhang Z."/>
            <person name="Ro D.K."/>
            <person name="Shang Y."/>
            <person name="Huang S."/>
            <person name="Yan J."/>
        </authorList>
    </citation>
    <scope>NUCLEOTIDE SEQUENCE [LARGE SCALE GENOMIC DNA]</scope>
    <source>
        <strain evidence="8">Ta-2019</strain>
    </source>
</reference>
<evidence type="ECO:0000256" key="2">
    <source>
        <dbReference type="ARBA" id="ARBA00023015"/>
    </source>
</evidence>
<organism evidence="8 9">
    <name type="scientific">Taxus chinensis</name>
    <name type="common">Chinese yew</name>
    <name type="synonym">Taxus wallichiana var. chinensis</name>
    <dbReference type="NCBI Taxonomy" id="29808"/>
    <lineage>
        <taxon>Eukaryota</taxon>
        <taxon>Viridiplantae</taxon>
        <taxon>Streptophyta</taxon>
        <taxon>Embryophyta</taxon>
        <taxon>Tracheophyta</taxon>
        <taxon>Spermatophyta</taxon>
        <taxon>Pinopsida</taxon>
        <taxon>Pinidae</taxon>
        <taxon>Conifers II</taxon>
        <taxon>Cupressales</taxon>
        <taxon>Taxaceae</taxon>
        <taxon>Taxus</taxon>
    </lineage>
</organism>
<feature type="compositionally biased region" description="Basic and acidic residues" evidence="6">
    <location>
        <begin position="429"/>
        <end position="438"/>
    </location>
</feature>
<dbReference type="AlphaFoldDB" id="A0AA38G611"/>
<comment type="caution">
    <text evidence="8">The sequence shown here is derived from an EMBL/GenBank/DDBJ whole genome shotgun (WGS) entry which is preliminary data.</text>
</comment>
<keyword evidence="9" id="KW-1185">Reference proteome</keyword>
<dbReference type="EMBL" id="JAHRHJ020000004">
    <property type="protein sequence ID" value="KAH9317409.1"/>
    <property type="molecule type" value="Genomic_DNA"/>
</dbReference>